<keyword evidence="2" id="KW-0808">Transferase</keyword>
<evidence type="ECO:0000313" key="2">
    <source>
        <dbReference type="EMBL" id="NYA70897.1"/>
    </source>
</evidence>
<dbReference type="Proteomes" id="UP000535020">
    <property type="component" value="Unassembled WGS sequence"/>
</dbReference>
<dbReference type="CDD" id="cd03820">
    <property type="entry name" value="GT4_AmsD-like"/>
    <property type="match status" value="1"/>
</dbReference>
<evidence type="ECO:0000259" key="1">
    <source>
        <dbReference type="Pfam" id="PF00534"/>
    </source>
</evidence>
<evidence type="ECO:0000313" key="3">
    <source>
        <dbReference type="Proteomes" id="UP000535020"/>
    </source>
</evidence>
<dbReference type="InterPro" id="IPR050194">
    <property type="entry name" value="Glycosyltransferase_grp1"/>
</dbReference>
<organism evidence="2 3">
    <name type="scientific">Flavobacterium agri</name>
    <dbReference type="NCBI Taxonomy" id="2743471"/>
    <lineage>
        <taxon>Bacteria</taxon>
        <taxon>Pseudomonadati</taxon>
        <taxon>Bacteroidota</taxon>
        <taxon>Flavobacteriia</taxon>
        <taxon>Flavobacteriales</taxon>
        <taxon>Flavobacteriaceae</taxon>
        <taxon>Flavobacterium</taxon>
    </lineage>
</organism>
<dbReference type="PANTHER" id="PTHR45947">
    <property type="entry name" value="SULFOQUINOVOSYL TRANSFERASE SQD2"/>
    <property type="match status" value="1"/>
</dbReference>
<name>A0A7Y8Y1W7_9FLAO</name>
<protein>
    <submittedName>
        <fullName evidence="2">Glycosyltransferase family 4 protein</fullName>
    </submittedName>
</protein>
<proteinExistence type="predicted"/>
<dbReference type="Gene3D" id="3.40.50.2000">
    <property type="entry name" value="Glycogen Phosphorylase B"/>
    <property type="match status" value="2"/>
</dbReference>
<comment type="caution">
    <text evidence="2">The sequence shown here is derived from an EMBL/GenBank/DDBJ whole genome shotgun (WGS) entry which is preliminary data.</text>
</comment>
<reference evidence="2 3" key="1">
    <citation type="submission" date="2020-07" db="EMBL/GenBank/DDBJ databases">
        <authorList>
            <person name="Sun Q."/>
        </authorList>
    </citation>
    <scope>NUCLEOTIDE SEQUENCE [LARGE SCALE GENOMIC DNA]</scope>
    <source>
        <strain evidence="2 3">MAH-1</strain>
    </source>
</reference>
<keyword evidence="3" id="KW-1185">Reference proteome</keyword>
<dbReference type="RefSeq" id="WP_176005713.1">
    <property type="nucleotide sequence ID" value="NZ_JABWMI010000010.1"/>
</dbReference>
<sequence>MRLLYLTDQVYLHGGAEKILIQKLNYWAEVYGYEVALLTCVQKGKPSFLPISERVKQFDLGINYPGGSLYHPKNFGLFKQHYQKLKAFVSDYKPDAVFVVSQTLTHIITPFAAKGFPTYFEYHTSWFGFKMGYERLSFPHKIKTRFIKAITRYAESKYTKIVLLNQTEFDKFKKKNAVVIPNFYDETAEVYPFERKKTVITLGRLSREKGYDLLIEAWKKLDGKIENWELVVYGEGAERQKIENQLSQNTFRNPVKFPGATDNINEKLAKASIYVMSSRTETFPMSLLEALSNGLPVVSFDCPSGPRHIITQKSDGFLMPPNDTQALADQLLALMNNEGLRIRMSENAIENVKRFSAKSVMKQWEDLIRANRKDSAFNINLVSK</sequence>
<dbReference type="AlphaFoldDB" id="A0A7Y8Y1W7"/>
<accession>A0A7Y8Y1W7</accession>
<dbReference type="GO" id="GO:0016757">
    <property type="term" value="F:glycosyltransferase activity"/>
    <property type="evidence" value="ECO:0007669"/>
    <property type="project" value="InterPro"/>
</dbReference>
<dbReference type="PANTHER" id="PTHR45947:SF3">
    <property type="entry name" value="SULFOQUINOVOSYL TRANSFERASE SQD2"/>
    <property type="match status" value="1"/>
</dbReference>
<feature type="domain" description="Glycosyl transferase family 1" evidence="1">
    <location>
        <begin position="193"/>
        <end position="350"/>
    </location>
</feature>
<dbReference type="SUPFAM" id="SSF53756">
    <property type="entry name" value="UDP-Glycosyltransferase/glycogen phosphorylase"/>
    <property type="match status" value="1"/>
</dbReference>
<dbReference type="EMBL" id="JACBJI010000003">
    <property type="protein sequence ID" value="NYA70897.1"/>
    <property type="molecule type" value="Genomic_DNA"/>
</dbReference>
<dbReference type="InterPro" id="IPR001296">
    <property type="entry name" value="Glyco_trans_1"/>
</dbReference>
<gene>
    <name evidence="2" type="ORF">HZF10_08205</name>
</gene>
<dbReference type="Pfam" id="PF00534">
    <property type="entry name" value="Glycos_transf_1"/>
    <property type="match status" value="1"/>
</dbReference>